<dbReference type="GO" id="GO:0005829">
    <property type="term" value="C:cytosol"/>
    <property type="evidence" value="ECO:0007669"/>
    <property type="project" value="TreeGrafter"/>
</dbReference>
<evidence type="ECO:0000313" key="3">
    <source>
        <dbReference type="EMBL" id="CAJ1373607.1"/>
    </source>
</evidence>
<dbReference type="Proteomes" id="UP001178507">
    <property type="component" value="Unassembled WGS sequence"/>
</dbReference>
<name>A0AA36MNI3_9DINO</name>
<dbReference type="CDD" id="cd00448">
    <property type="entry name" value="YjgF_YER057c_UK114_family"/>
    <property type="match status" value="1"/>
</dbReference>
<evidence type="ECO:0008006" key="5">
    <source>
        <dbReference type="Google" id="ProtNLM"/>
    </source>
</evidence>
<accession>A0AA36MNI3</accession>
<keyword evidence="2" id="KW-0472">Membrane</keyword>
<protein>
    <recommendedName>
        <fullName evidence="5">YjgF-like protein</fullName>
    </recommendedName>
</protein>
<dbReference type="PANTHER" id="PTHR11803">
    <property type="entry name" value="2-IMINOBUTANOATE/2-IMINOPROPANOATE DEAMINASE RIDA"/>
    <property type="match status" value="1"/>
</dbReference>
<proteinExistence type="inferred from homology"/>
<dbReference type="PANTHER" id="PTHR11803:SF58">
    <property type="entry name" value="PROTEIN HMF1-RELATED"/>
    <property type="match status" value="1"/>
</dbReference>
<dbReference type="InterPro" id="IPR006175">
    <property type="entry name" value="YjgF/YER057c/UK114"/>
</dbReference>
<dbReference type="Pfam" id="PF01042">
    <property type="entry name" value="Ribonuc_L-PSP"/>
    <property type="match status" value="1"/>
</dbReference>
<dbReference type="GO" id="GO:0019239">
    <property type="term" value="F:deaminase activity"/>
    <property type="evidence" value="ECO:0007669"/>
    <property type="project" value="TreeGrafter"/>
</dbReference>
<dbReference type="SUPFAM" id="SSF55298">
    <property type="entry name" value="YjgF-like"/>
    <property type="match status" value="1"/>
</dbReference>
<dbReference type="Gene3D" id="3.30.1330.40">
    <property type="entry name" value="RutC-like"/>
    <property type="match status" value="1"/>
</dbReference>
<keyword evidence="4" id="KW-1185">Reference proteome</keyword>
<dbReference type="InterPro" id="IPR035959">
    <property type="entry name" value="RutC-like_sf"/>
</dbReference>
<gene>
    <name evidence="3" type="ORF">EVOR1521_LOCUS3374</name>
</gene>
<dbReference type="AlphaFoldDB" id="A0AA36MNI3"/>
<comment type="caution">
    <text evidence="3">The sequence shown here is derived from an EMBL/GenBank/DDBJ whole genome shotgun (WGS) entry which is preliminary data.</text>
</comment>
<feature type="transmembrane region" description="Helical" evidence="2">
    <location>
        <begin position="6"/>
        <end position="27"/>
    </location>
</feature>
<evidence type="ECO:0000313" key="4">
    <source>
        <dbReference type="Proteomes" id="UP001178507"/>
    </source>
</evidence>
<comment type="similarity">
    <text evidence="1">Belongs to the RutC family.</text>
</comment>
<keyword evidence="2" id="KW-0812">Transmembrane</keyword>
<evidence type="ECO:0000256" key="1">
    <source>
        <dbReference type="ARBA" id="ARBA00010552"/>
    </source>
</evidence>
<evidence type="ECO:0000256" key="2">
    <source>
        <dbReference type="SAM" id="Phobius"/>
    </source>
</evidence>
<dbReference type="EMBL" id="CAUJNA010000204">
    <property type="protein sequence ID" value="CAJ1373607.1"/>
    <property type="molecule type" value="Genomic_DNA"/>
</dbReference>
<reference evidence="3" key="1">
    <citation type="submission" date="2023-08" db="EMBL/GenBank/DDBJ databases">
        <authorList>
            <person name="Chen Y."/>
            <person name="Shah S."/>
            <person name="Dougan E. K."/>
            <person name="Thang M."/>
            <person name="Chan C."/>
        </authorList>
    </citation>
    <scope>NUCLEOTIDE SEQUENCE</scope>
</reference>
<keyword evidence="2" id="KW-1133">Transmembrane helix</keyword>
<sequence length="184" mass="19488">MSSVPSLPSVLSAAAIGIGVSFALYIFRRPRIRIAKSVYLQGMGDLKVIKQTVGNKIHVTLDFGVPKLPFCSAVVTAAGTIYVSGAVGAKMDGGRLMVVPGGPQQEALQTMRTIEACLKACGAGLEHVTMVHAYLVNYSFERFDSMNKGYLEAWGSRPLPSRICTGTDHVGLGGAVEMDAIAQL</sequence>
<dbReference type="GO" id="GO:0005739">
    <property type="term" value="C:mitochondrion"/>
    <property type="evidence" value="ECO:0007669"/>
    <property type="project" value="TreeGrafter"/>
</dbReference>
<organism evidence="3 4">
    <name type="scientific">Effrenium voratum</name>
    <dbReference type="NCBI Taxonomy" id="2562239"/>
    <lineage>
        <taxon>Eukaryota</taxon>
        <taxon>Sar</taxon>
        <taxon>Alveolata</taxon>
        <taxon>Dinophyceae</taxon>
        <taxon>Suessiales</taxon>
        <taxon>Symbiodiniaceae</taxon>
        <taxon>Effrenium</taxon>
    </lineage>
</organism>